<dbReference type="Gene3D" id="3.30.720.210">
    <property type="match status" value="1"/>
</dbReference>
<sequence>MKGEGRRVSRWSGHQRGVRREGTRNGAGVLPCAASSRQGRAGREHRRCGGPLESQRAEAVEREGVVLDASLPLRGDGGEADSSSKWLLGLARRTAAVAVFGSQAFAVSLCGARPALAGSHAPTPTHATWQGRLEGGKQALGACGKKAGSKLAHIVDYGAKTSTATLSKVKELSSRKKASSKDGKKGRMGKKVDSVMYSTFYHAVKSGKVKNVKFDENTPKIYFEVSKSGASRWLSTKRVPSDASLLPLLIQKKVAFGTRNSVSGSVGKVLATVLLLWLPLVPLFLFVRRQIQQQQGMGRSNTTKRRNLGGKKGKGSGSNQRVPEVTFKDVAGADYAIEELQEIVDFLNWKQRQMADLRKVQSRRGRSKYATAFLGSLNVFRLFGAIWNKLRGTTTDKPSELESREVHSKVGQALGSPSQALGGVAENVTLKDFIKMPRGVLLSGPPGTGKTLLAKAVAGEASVPFFACSASEFVELFVGRGAARVRDLFKQARLSSPSIVFIDEIDAVGGKRGAGFNEERDQTLNQLLTELDGFNESAKDGEEVGPNVLLICATNRPEVLDDALLRPGRLSRKVKISLPDEKGRKDIALVYLRDMPLQPLGATRDQRKLEVYYAELIAAGTGGCSGADIANVVNEAVLMATRRSAPQVSANDVLQGIERTKSPISRDGQHPFLSTMSQEVPKWIEGLLTGRQNVVRAQQRMP</sequence>
<keyword evidence="3" id="KW-0645">Protease</keyword>
<dbReference type="GO" id="GO:0009535">
    <property type="term" value="C:chloroplast thylakoid membrane"/>
    <property type="evidence" value="ECO:0007669"/>
    <property type="project" value="TreeGrafter"/>
</dbReference>
<evidence type="ECO:0000313" key="4">
    <source>
        <dbReference type="Proteomes" id="UP000316726"/>
    </source>
</evidence>
<accession>A0A5B8N093</accession>
<dbReference type="Pfam" id="PF17862">
    <property type="entry name" value="AAA_lid_3"/>
    <property type="match status" value="1"/>
</dbReference>
<dbReference type="InterPro" id="IPR041569">
    <property type="entry name" value="AAA_lid_3"/>
</dbReference>
<gene>
    <name evidence="3" type="ORF">A3770_16p78330</name>
</gene>
<evidence type="ECO:0000313" key="3">
    <source>
        <dbReference type="EMBL" id="QDZ25315.1"/>
    </source>
</evidence>
<dbReference type="SUPFAM" id="SSF52540">
    <property type="entry name" value="P-loop containing nucleoside triphosphate hydrolases"/>
    <property type="match status" value="1"/>
</dbReference>
<dbReference type="GO" id="GO:0008237">
    <property type="term" value="F:metallopeptidase activity"/>
    <property type="evidence" value="ECO:0007669"/>
    <property type="project" value="UniProtKB-KW"/>
</dbReference>
<dbReference type="GO" id="GO:0004176">
    <property type="term" value="F:ATP-dependent peptidase activity"/>
    <property type="evidence" value="ECO:0007669"/>
    <property type="project" value="TreeGrafter"/>
</dbReference>
<feature type="region of interest" description="Disordered" evidence="1">
    <location>
        <begin position="1"/>
        <end position="56"/>
    </location>
</feature>
<dbReference type="Pfam" id="PF00004">
    <property type="entry name" value="AAA"/>
    <property type="match status" value="1"/>
</dbReference>
<dbReference type="InterPro" id="IPR027417">
    <property type="entry name" value="P-loop_NTPase"/>
</dbReference>
<dbReference type="PANTHER" id="PTHR23076">
    <property type="entry name" value="METALLOPROTEASE M41 FTSH"/>
    <property type="match status" value="1"/>
</dbReference>
<dbReference type="GO" id="GO:0005524">
    <property type="term" value="F:ATP binding"/>
    <property type="evidence" value="ECO:0007669"/>
    <property type="project" value="InterPro"/>
</dbReference>
<dbReference type="Gene3D" id="1.10.8.60">
    <property type="match status" value="1"/>
</dbReference>
<organism evidence="3 4">
    <name type="scientific">Chloropicon primus</name>
    <dbReference type="NCBI Taxonomy" id="1764295"/>
    <lineage>
        <taxon>Eukaryota</taxon>
        <taxon>Viridiplantae</taxon>
        <taxon>Chlorophyta</taxon>
        <taxon>Chloropicophyceae</taxon>
        <taxon>Chloropicales</taxon>
        <taxon>Chloropicaceae</taxon>
        <taxon>Chloropicon</taxon>
    </lineage>
</organism>
<dbReference type="PROSITE" id="PS00674">
    <property type="entry name" value="AAA"/>
    <property type="match status" value="1"/>
</dbReference>
<feature type="compositionally biased region" description="Basic residues" evidence="1">
    <location>
        <begin position="302"/>
        <end position="314"/>
    </location>
</feature>
<keyword evidence="3" id="KW-0378">Hydrolase</keyword>
<dbReference type="InterPro" id="IPR003960">
    <property type="entry name" value="ATPase_AAA_CS"/>
</dbReference>
<feature type="region of interest" description="Disordered" evidence="1">
    <location>
        <begin position="296"/>
        <end position="323"/>
    </location>
</feature>
<dbReference type="PANTHER" id="PTHR23076:SF110">
    <property type="entry name" value="INACTIVE ATP-DEPENDENT ZINC METALLOPROTEASE FTSHI 3, CHLOROPLASTIC-RELATED"/>
    <property type="match status" value="1"/>
</dbReference>
<dbReference type="FunFam" id="3.40.50.300:FF:002568">
    <property type="entry name" value="Cell division protein (FtsH)"/>
    <property type="match status" value="1"/>
</dbReference>
<dbReference type="AlphaFoldDB" id="A0A5B8N093"/>
<dbReference type="GO" id="GO:0016887">
    <property type="term" value="F:ATP hydrolysis activity"/>
    <property type="evidence" value="ECO:0007669"/>
    <property type="project" value="InterPro"/>
</dbReference>
<dbReference type="Proteomes" id="UP000316726">
    <property type="component" value="Chromosome 16"/>
</dbReference>
<protein>
    <submittedName>
        <fullName evidence="3">ATP-dependent zinc metalloprotease FtsH</fullName>
    </submittedName>
</protein>
<dbReference type="STRING" id="1764295.A0A5B8N093"/>
<dbReference type="OrthoDB" id="1413014at2759"/>
<keyword evidence="3" id="KW-0482">Metalloprotease</keyword>
<dbReference type="InterPro" id="IPR003959">
    <property type="entry name" value="ATPase_AAA_core"/>
</dbReference>
<name>A0A5B8N093_9CHLO</name>
<dbReference type="EMBL" id="CP031049">
    <property type="protein sequence ID" value="QDZ25315.1"/>
    <property type="molecule type" value="Genomic_DNA"/>
</dbReference>
<keyword evidence="4" id="KW-1185">Reference proteome</keyword>
<proteinExistence type="predicted"/>
<dbReference type="SMART" id="SM00382">
    <property type="entry name" value="AAA"/>
    <property type="match status" value="1"/>
</dbReference>
<evidence type="ECO:0000256" key="1">
    <source>
        <dbReference type="SAM" id="MobiDB-lite"/>
    </source>
</evidence>
<feature type="domain" description="AAA+ ATPase" evidence="2">
    <location>
        <begin position="436"/>
        <end position="580"/>
    </location>
</feature>
<evidence type="ECO:0000259" key="2">
    <source>
        <dbReference type="SMART" id="SM00382"/>
    </source>
</evidence>
<dbReference type="InterPro" id="IPR003593">
    <property type="entry name" value="AAA+_ATPase"/>
</dbReference>
<dbReference type="Gene3D" id="3.40.50.300">
    <property type="entry name" value="P-loop containing nucleotide triphosphate hydrolases"/>
    <property type="match status" value="1"/>
</dbReference>
<dbReference type="GO" id="GO:0006508">
    <property type="term" value="P:proteolysis"/>
    <property type="evidence" value="ECO:0007669"/>
    <property type="project" value="UniProtKB-KW"/>
</dbReference>
<reference evidence="3 4" key="1">
    <citation type="submission" date="2018-07" db="EMBL/GenBank/DDBJ databases">
        <title>The complete nuclear genome of the prasinophyte Chloropicon primus (CCMP1205).</title>
        <authorList>
            <person name="Pombert J.-F."/>
            <person name="Otis C."/>
            <person name="Turmel M."/>
            <person name="Lemieux C."/>
        </authorList>
    </citation>
    <scope>NUCLEOTIDE SEQUENCE [LARGE SCALE GENOMIC DNA]</scope>
    <source>
        <strain evidence="3 4">CCMP1205</strain>
    </source>
</reference>